<dbReference type="eggNOG" id="KOG1413">
    <property type="taxonomic scope" value="Eukaryota"/>
</dbReference>
<evidence type="ECO:0000256" key="14">
    <source>
        <dbReference type="ARBA" id="ARBA00038949"/>
    </source>
</evidence>
<keyword evidence="5" id="KW-0328">Glycosyltransferase</keyword>
<dbReference type="OMA" id="KGYDLSW"/>
<dbReference type="Pfam" id="PF03071">
    <property type="entry name" value="GNT-I"/>
    <property type="match status" value="1"/>
</dbReference>
<evidence type="ECO:0000256" key="3">
    <source>
        <dbReference type="ARBA" id="ARBA00004922"/>
    </source>
</evidence>
<evidence type="ECO:0000256" key="11">
    <source>
        <dbReference type="ARBA" id="ARBA00023034"/>
    </source>
</evidence>
<evidence type="ECO:0000256" key="8">
    <source>
        <dbReference type="ARBA" id="ARBA00022723"/>
    </source>
</evidence>
<keyword evidence="13" id="KW-0464">Manganese</keyword>
<dbReference type="PANTHER" id="PTHR10468:SF0">
    <property type="entry name" value="ALPHA-1,3-MANNOSYL-GLYCOPROTEIN 2-BETA-N-ACETYLGLUCOSAMINYLTRANSFERASE"/>
    <property type="match status" value="1"/>
</dbReference>
<keyword evidence="8" id="KW-0479">Metal-binding</keyword>
<keyword evidence="11" id="KW-0333">Golgi apparatus</keyword>
<dbReference type="SUPFAM" id="SSF53448">
    <property type="entry name" value="Nucleotide-diphospho-sugar transferases"/>
    <property type="match status" value="1"/>
</dbReference>
<evidence type="ECO:0000256" key="7">
    <source>
        <dbReference type="ARBA" id="ARBA00022692"/>
    </source>
</evidence>
<evidence type="ECO:0000256" key="13">
    <source>
        <dbReference type="ARBA" id="ARBA00023211"/>
    </source>
</evidence>
<dbReference type="EC" id="2.4.1.101" evidence="14"/>
<protein>
    <recommendedName>
        <fullName evidence="14">alpha-1,3-mannosyl-glycoprotein 2-beta-N-acetylglucosaminyltransferase</fullName>
        <ecNumber evidence="14">2.4.1.101</ecNumber>
    </recommendedName>
    <alternativeName>
        <fullName evidence="15">N-glycosyl-oligosaccharide-glycoprotein N-acetylglucosaminyltransferase I</fullName>
    </alternativeName>
</protein>
<reference evidence="18 19" key="1">
    <citation type="journal article" date="2012" name="Genome Biol.">
        <title>Genome and low-iron response of an oceanic diatom adapted to chronic iron limitation.</title>
        <authorList>
            <person name="Lommer M."/>
            <person name="Specht M."/>
            <person name="Roy A.S."/>
            <person name="Kraemer L."/>
            <person name="Andreson R."/>
            <person name="Gutowska M.A."/>
            <person name="Wolf J."/>
            <person name="Bergner S.V."/>
            <person name="Schilhabel M.B."/>
            <person name="Klostermeier U.C."/>
            <person name="Beiko R.G."/>
            <person name="Rosenstiel P."/>
            <person name="Hippler M."/>
            <person name="Laroche J."/>
        </authorList>
    </citation>
    <scope>NUCLEOTIDE SEQUENCE [LARGE SCALE GENOMIC DNA]</scope>
    <source>
        <strain evidence="18 19">CCMP1005</strain>
    </source>
</reference>
<dbReference type="UniPathway" id="UPA00378"/>
<evidence type="ECO:0000256" key="5">
    <source>
        <dbReference type="ARBA" id="ARBA00022676"/>
    </source>
</evidence>
<dbReference type="OrthoDB" id="440755at2759"/>
<evidence type="ECO:0000256" key="6">
    <source>
        <dbReference type="ARBA" id="ARBA00022679"/>
    </source>
</evidence>
<evidence type="ECO:0000313" key="18">
    <source>
        <dbReference type="EMBL" id="EJK75949.1"/>
    </source>
</evidence>
<evidence type="ECO:0000256" key="16">
    <source>
        <dbReference type="ARBA" id="ARBA00049421"/>
    </source>
</evidence>
<dbReference type="Gene3D" id="3.10.180.20">
    <property type="entry name" value="N-Acetylglucosaminyltransferase I, Domain 2"/>
    <property type="match status" value="1"/>
</dbReference>
<keyword evidence="6" id="KW-0808">Transferase</keyword>
<dbReference type="InterPro" id="IPR029044">
    <property type="entry name" value="Nucleotide-diphossugar_trans"/>
</dbReference>
<name>K0TFW5_THAOC</name>
<dbReference type="EMBL" id="AGNL01002637">
    <property type="protein sequence ID" value="EJK75949.1"/>
    <property type="molecule type" value="Genomic_DNA"/>
</dbReference>
<evidence type="ECO:0000256" key="17">
    <source>
        <dbReference type="SAM" id="Phobius"/>
    </source>
</evidence>
<evidence type="ECO:0000256" key="4">
    <source>
        <dbReference type="ARBA" id="ARBA00006492"/>
    </source>
</evidence>
<dbReference type="PANTHER" id="PTHR10468">
    <property type="entry name" value="PROTEIN O-LINKED-MANNOSE BETA-1,2-N-ACETYLGLUCOSAMINYLTRANSFERASE 1/ALPHA-1,3-MANNOSYL-GLYCOPROTEIN 2-BETA-N-ACETYLGLUCOSAMINYLTRANSFERASE"/>
    <property type="match status" value="1"/>
</dbReference>
<keyword evidence="12 17" id="KW-0472">Membrane</keyword>
<gene>
    <name evidence="18" type="ORF">THAOC_02312</name>
</gene>
<sequence>MQQQLHLHRKRGGGNPALIVFRGIIVIVICCSLFWISMILHLMATANEQHGRQAHSANSLLMRPQFFRGKRSHIRNELNHKMQRIEQHLLDRPVELAGAASLVSPLLVLSYKRADYLERTLWKIFSNHPANNGNQGPTEDKGRIVGCPIVVSQDGPNSEVQDVIETYQQLFEYKLGIPLYRIQHEREPNEMYEKDLFEPYKRLAKHYGWAIEQVFSSDAYTAGAKHSRSDLSDRTPPKPHRLIVLEEDIEVARDFFSLMNATADLLDLDDTLIAVSSYNDNGRSDLVADPKRLVRSDFFPGLGWMMNRAVWDGKVGHPGLKDGEGFAPGGFWDDWLREPGIRRGRQIIRPEISRTYHFGNVDGASEGEKNNMLNKIELEESHAKFENLPLTSQLEGRAFAAEYWSRVSHARKVETAGEAKYYVMASHVRLTYNSMEIFRQLASQFDITEDEKAGVPRTAYEGIVEIRYGKGNYFVFLTPPYLDEACDKGGGSMPRHFGNKAWKDYTKETLMETLGVNDISFDERPGINW</sequence>
<evidence type="ECO:0000313" key="19">
    <source>
        <dbReference type="Proteomes" id="UP000266841"/>
    </source>
</evidence>
<evidence type="ECO:0000256" key="12">
    <source>
        <dbReference type="ARBA" id="ARBA00023136"/>
    </source>
</evidence>
<dbReference type="Proteomes" id="UP000266841">
    <property type="component" value="Unassembled WGS sequence"/>
</dbReference>
<keyword evidence="9" id="KW-0735">Signal-anchor</keyword>
<dbReference type="AlphaFoldDB" id="K0TFW5"/>
<feature type="transmembrane region" description="Helical" evidence="17">
    <location>
        <begin position="20"/>
        <end position="44"/>
    </location>
</feature>
<dbReference type="InterPro" id="IPR004139">
    <property type="entry name" value="Glyco_trans_13"/>
</dbReference>
<accession>K0TFW5</accession>
<comment type="caution">
    <text evidence="18">The sequence shown here is derived from an EMBL/GenBank/DDBJ whole genome shotgun (WGS) entry which is preliminary data.</text>
</comment>
<evidence type="ECO:0000256" key="10">
    <source>
        <dbReference type="ARBA" id="ARBA00022989"/>
    </source>
</evidence>
<keyword evidence="10 17" id="KW-1133">Transmembrane helix</keyword>
<comment type="similarity">
    <text evidence="4">Belongs to the glycosyltransferase 13 family.</text>
</comment>
<proteinExistence type="inferred from homology"/>
<evidence type="ECO:0000256" key="1">
    <source>
        <dbReference type="ARBA" id="ARBA00001936"/>
    </source>
</evidence>
<dbReference type="InterPro" id="IPR052261">
    <property type="entry name" value="Glycosyltransferase_13"/>
</dbReference>
<keyword evidence="19" id="KW-1185">Reference proteome</keyword>
<dbReference type="Gene3D" id="3.90.550.10">
    <property type="entry name" value="Spore Coat Polysaccharide Biosynthesis Protein SpsA, Chain A"/>
    <property type="match status" value="1"/>
</dbReference>
<comment type="subcellular location">
    <subcellularLocation>
        <location evidence="2">Golgi apparatus membrane</location>
        <topology evidence="2">Single-pass type II membrane protein</topology>
    </subcellularLocation>
</comment>
<dbReference type="GO" id="GO:0000139">
    <property type="term" value="C:Golgi membrane"/>
    <property type="evidence" value="ECO:0007669"/>
    <property type="project" value="UniProtKB-SubCell"/>
</dbReference>
<comment type="pathway">
    <text evidence="3">Protein modification; protein glycosylation.</text>
</comment>
<keyword evidence="7 17" id="KW-0812">Transmembrane</keyword>
<organism evidence="18 19">
    <name type="scientific">Thalassiosira oceanica</name>
    <name type="common">Marine diatom</name>
    <dbReference type="NCBI Taxonomy" id="159749"/>
    <lineage>
        <taxon>Eukaryota</taxon>
        <taxon>Sar</taxon>
        <taxon>Stramenopiles</taxon>
        <taxon>Ochrophyta</taxon>
        <taxon>Bacillariophyta</taxon>
        <taxon>Coscinodiscophyceae</taxon>
        <taxon>Thalassiosirophycidae</taxon>
        <taxon>Thalassiosirales</taxon>
        <taxon>Thalassiosiraceae</taxon>
        <taxon>Thalassiosira</taxon>
    </lineage>
</organism>
<dbReference type="GO" id="GO:0003827">
    <property type="term" value="F:alpha-1,3-mannosylglycoprotein 2-beta-N-acetylglucosaminyltransferase activity"/>
    <property type="evidence" value="ECO:0007669"/>
    <property type="project" value="UniProtKB-EC"/>
</dbReference>
<evidence type="ECO:0000256" key="15">
    <source>
        <dbReference type="ARBA" id="ARBA00041712"/>
    </source>
</evidence>
<evidence type="ECO:0000256" key="9">
    <source>
        <dbReference type="ARBA" id="ARBA00022968"/>
    </source>
</evidence>
<comment type="cofactor">
    <cofactor evidence="1">
        <name>Mn(2+)</name>
        <dbReference type="ChEBI" id="CHEBI:29035"/>
    </cofactor>
</comment>
<comment type="catalytic activity">
    <reaction evidence="16">
        <text>N(4)-(alpha-D-Man-(1-&gt;3)-[alpha-D-Man-(1-&gt;3)-[alpha-D-Man-(1-&gt;6)]-alpha-D-Man-(1-&gt;6)]-beta-D-Man-(1-&gt;4)-beta-D-GlcNAc-(1-&gt;4)-beta-D-GlcNAc)-L-asparaginyl-[protein] (N-glucan mannose isomer 5A1,2) + UDP-N-acetyl-alpha-D-glucosamine = N(4)-{beta-D-GlcNAc-(1-&gt;2)-alpha-D-Man-(1-&gt;3)-[alpha-D-Man-(1-&gt;3)-[alpha-D-Man-(1-&gt;6)]-alpha-D-Man-(1-&gt;6)]-beta-D-Man-(1-&gt;4)-beta-D-GlcNAc-(1-&gt;4)-beta-D-GlcNAc}-L-asparaginyl-[protein] + UDP + H(+)</text>
        <dbReference type="Rhea" id="RHEA:11456"/>
        <dbReference type="Rhea" id="RHEA-COMP:14367"/>
        <dbReference type="Rhea" id="RHEA-COMP:14368"/>
        <dbReference type="ChEBI" id="CHEBI:15378"/>
        <dbReference type="ChEBI" id="CHEBI:57705"/>
        <dbReference type="ChEBI" id="CHEBI:58223"/>
        <dbReference type="ChEBI" id="CHEBI:59087"/>
        <dbReference type="ChEBI" id="CHEBI:60625"/>
        <dbReference type="EC" id="2.4.1.101"/>
    </reaction>
</comment>
<dbReference type="GO" id="GO:0046872">
    <property type="term" value="F:metal ion binding"/>
    <property type="evidence" value="ECO:0007669"/>
    <property type="project" value="UniProtKB-KW"/>
</dbReference>
<evidence type="ECO:0000256" key="2">
    <source>
        <dbReference type="ARBA" id="ARBA00004323"/>
    </source>
</evidence>